<dbReference type="AlphaFoldDB" id="A0A3E0ELA3"/>
<dbReference type="Gene3D" id="3.30.70.1290">
    <property type="entry name" value="Transposase IS200-like"/>
    <property type="match status" value="1"/>
</dbReference>
<organism evidence="2 3">
    <name type="scientific">Flavobacterium aquicola</name>
    <dbReference type="NCBI Taxonomy" id="1682742"/>
    <lineage>
        <taxon>Bacteria</taxon>
        <taxon>Pseudomonadati</taxon>
        <taxon>Bacteroidota</taxon>
        <taxon>Flavobacteriia</taxon>
        <taxon>Flavobacteriales</taxon>
        <taxon>Flavobacteriaceae</taxon>
        <taxon>Flavobacterium</taxon>
    </lineage>
</organism>
<dbReference type="OrthoDB" id="9794403at2"/>
<dbReference type="GO" id="GO:0043565">
    <property type="term" value="F:sequence-specific DNA binding"/>
    <property type="evidence" value="ECO:0007669"/>
    <property type="project" value="TreeGrafter"/>
</dbReference>
<dbReference type="GO" id="GO:0004803">
    <property type="term" value="F:transposase activity"/>
    <property type="evidence" value="ECO:0007669"/>
    <property type="project" value="InterPro"/>
</dbReference>
<feature type="domain" description="Transposase IS200-like" evidence="1">
    <location>
        <begin position="21"/>
        <end position="248"/>
    </location>
</feature>
<dbReference type="RefSeq" id="WP_115813849.1">
    <property type="nucleotide sequence ID" value="NZ_QUNI01000008.1"/>
</dbReference>
<sequence>MVLFKNKYKTESNRLKNWDYSSKAIYFITIVTKNRESIFGDILDMKMILNDNGKIIKNELLKSIQIRDRWFFHNWVIMPNHIHLLIEIVSTNAMDSQNDNTDNSVETHVETHCSASLRTQRSPLNEPTKKILPDYTDIEIVKSFISYDAYLSYIKSIDDLKTNNVVETHCSASLRASLPPNQSKINSLSRKPDSISSFVAIFKSITTKQINRLTESNNCDSIWQSNYHDHIVKDYNSFDKIYYYIKNNPKNWDTDSINSIE</sequence>
<dbReference type="EMBL" id="QUNI01000008">
    <property type="protein sequence ID" value="REG97896.1"/>
    <property type="molecule type" value="Genomic_DNA"/>
</dbReference>
<dbReference type="InterPro" id="IPR002686">
    <property type="entry name" value="Transposase_17"/>
</dbReference>
<accession>A0A3E0ELA3</accession>
<dbReference type="InterPro" id="IPR036515">
    <property type="entry name" value="Transposase_17_sf"/>
</dbReference>
<dbReference type="InterPro" id="IPR052715">
    <property type="entry name" value="RAYT_transposase"/>
</dbReference>
<proteinExistence type="predicted"/>
<name>A0A3E0ELA3_9FLAO</name>
<dbReference type="SUPFAM" id="SSF143422">
    <property type="entry name" value="Transposase IS200-like"/>
    <property type="match status" value="1"/>
</dbReference>
<evidence type="ECO:0000259" key="1">
    <source>
        <dbReference type="SMART" id="SM01321"/>
    </source>
</evidence>
<evidence type="ECO:0000313" key="2">
    <source>
        <dbReference type="EMBL" id="REG97896.1"/>
    </source>
</evidence>
<dbReference type="GO" id="GO:0006313">
    <property type="term" value="P:DNA transposition"/>
    <property type="evidence" value="ECO:0007669"/>
    <property type="project" value="InterPro"/>
</dbReference>
<evidence type="ECO:0000313" key="3">
    <source>
        <dbReference type="Proteomes" id="UP000257136"/>
    </source>
</evidence>
<protein>
    <submittedName>
        <fullName evidence="2">Transposase IS200 family protein</fullName>
    </submittedName>
</protein>
<dbReference type="PANTHER" id="PTHR36966:SF1">
    <property type="entry name" value="REP-ASSOCIATED TYROSINE TRANSPOSASE"/>
    <property type="match status" value="1"/>
</dbReference>
<dbReference type="Proteomes" id="UP000257136">
    <property type="component" value="Unassembled WGS sequence"/>
</dbReference>
<dbReference type="SMART" id="SM01321">
    <property type="entry name" value="Y1_Tnp"/>
    <property type="match status" value="1"/>
</dbReference>
<gene>
    <name evidence="2" type="ORF">C8P67_10859</name>
</gene>
<reference evidence="2 3" key="1">
    <citation type="submission" date="2018-08" db="EMBL/GenBank/DDBJ databases">
        <title>Genomic Encyclopedia of Archaeal and Bacterial Type Strains, Phase II (KMG-II): from individual species to whole genera.</title>
        <authorList>
            <person name="Goeker M."/>
        </authorList>
    </citation>
    <scope>NUCLEOTIDE SEQUENCE [LARGE SCALE GENOMIC DNA]</scope>
    <source>
        <strain evidence="2 3">DSM 100880</strain>
    </source>
</reference>
<comment type="caution">
    <text evidence="2">The sequence shown here is derived from an EMBL/GenBank/DDBJ whole genome shotgun (WGS) entry which is preliminary data.</text>
</comment>
<dbReference type="PANTHER" id="PTHR36966">
    <property type="entry name" value="REP-ASSOCIATED TYROSINE TRANSPOSASE"/>
    <property type="match status" value="1"/>
</dbReference>
<keyword evidence="3" id="KW-1185">Reference proteome</keyword>